<accession>W7V081</accession>
<comment type="caution">
    <text evidence="1">The sequence shown here is derived from an EMBL/GenBank/DDBJ whole genome shotgun (WGS) entry which is preliminary data.</text>
</comment>
<dbReference type="Proteomes" id="UP000019365">
    <property type="component" value="Unassembled WGS sequence"/>
</dbReference>
<keyword evidence="2" id="KW-1185">Reference proteome</keyword>
<organism evidence="1 2">
    <name type="scientific">Ruminococcus flavefaciens 007c</name>
    <dbReference type="NCBI Taxonomy" id="1341157"/>
    <lineage>
        <taxon>Bacteria</taxon>
        <taxon>Bacillati</taxon>
        <taxon>Bacillota</taxon>
        <taxon>Clostridia</taxon>
        <taxon>Eubacteriales</taxon>
        <taxon>Oscillospiraceae</taxon>
        <taxon>Ruminococcus</taxon>
    </lineage>
</organism>
<reference evidence="1 2" key="1">
    <citation type="journal article" date="2014" name="PLoS ONE">
        <title>Rumen cellulosomics: divergent fiber-degrading strategies revealed by comparative genome-wide analysis of six ruminococcal strains.</title>
        <authorList>
            <person name="Dassa B."/>
            <person name="Borovok I."/>
            <person name="Ruimy-Israeli V."/>
            <person name="Lamed R."/>
            <person name="Flint H.J."/>
            <person name="Duncan S.H."/>
            <person name="Henrissat B."/>
            <person name="Coutinho P."/>
            <person name="Morrison M."/>
            <person name="Mosoni P."/>
            <person name="Yeoman C.J."/>
            <person name="White B.A."/>
            <person name="Bayer E.A."/>
        </authorList>
    </citation>
    <scope>NUCLEOTIDE SEQUENCE [LARGE SCALE GENOMIC DNA]</scope>
    <source>
        <strain evidence="1 2">007c</strain>
    </source>
</reference>
<evidence type="ECO:0000313" key="1">
    <source>
        <dbReference type="EMBL" id="EWM54122.1"/>
    </source>
</evidence>
<dbReference type="EMBL" id="ATAX01000019">
    <property type="protein sequence ID" value="EWM54122.1"/>
    <property type="molecule type" value="Genomic_DNA"/>
</dbReference>
<evidence type="ECO:0000313" key="2">
    <source>
        <dbReference type="Proteomes" id="UP000019365"/>
    </source>
</evidence>
<name>W7V081_RUMFL</name>
<sequence length="40" mass="4446">MLGEDVYSLPAPAKVTDNELKALQNAFVRLIGEKLNEETK</sequence>
<gene>
    <name evidence="1" type="ORF">RF007C_01230</name>
</gene>
<protein>
    <submittedName>
        <fullName evidence="1">Uncharacterized protein</fullName>
    </submittedName>
</protein>
<proteinExistence type="predicted"/>
<dbReference type="AlphaFoldDB" id="W7V081"/>